<dbReference type="GO" id="GO:0005737">
    <property type="term" value="C:cytoplasm"/>
    <property type="evidence" value="ECO:0007669"/>
    <property type="project" value="TreeGrafter"/>
</dbReference>
<evidence type="ECO:0000256" key="13">
    <source>
        <dbReference type="SAM" id="Phobius"/>
    </source>
</evidence>
<keyword evidence="5 13" id="KW-0812">Transmembrane</keyword>
<keyword evidence="9" id="KW-1015">Disulfide bond</keyword>
<comment type="similarity">
    <text evidence="2">Belongs to the CD36 family.</text>
</comment>
<evidence type="ECO:0000313" key="14">
    <source>
        <dbReference type="EMBL" id="QEX08001.1"/>
    </source>
</evidence>
<evidence type="ECO:0000256" key="1">
    <source>
        <dbReference type="ARBA" id="ARBA00004236"/>
    </source>
</evidence>
<evidence type="ECO:0000256" key="7">
    <source>
        <dbReference type="ARBA" id="ARBA00022989"/>
    </source>
</evidence>
<comment type="subcellular location">
    <subcellularLocation>
        <location evidence="1">Cell membrane</location>
    </subcellularLocation>
</comment>
<evidence type="ECO:0000256" key="4">
    <source>
        <dbReference type="ARBA" id="ARBA00022606"/>
    </source>
</evidence>
<evidence type="ECO:0000256" key="3">
    <source>
        <dbReference type="ARBA" id="ARBA00022475"/>
    </source>
</evidence>
<reference evidence="14" key="1">
    <citation type="submission" date="2019-03" db="EMBL/GenBank/DDBJ databases">
        <title>Identification and Expression Patterns of Sensory Neuron Membrane Protein Genes from Sitophilus zeamais Motschulsky (Coleoptera: Curculionidae).</title>
        <authorList>
            <person name="Tang Q."/>
            <person name="Shen C."/>
            <person name="Xia D."/>
            <person name="Zhang Y."/>
        </authorList>
    </citation>
    <scope>NUCLEOTIDE SEQUENCE</scope>
</reference>
<evidence type="ECO:0000256" key="5">
    <source>
        <dbReference type="ARBA" id="ARBA00022692"/>
    </source>
</evidence>
<keyword evidence="10" id="KW-0675">Receptor</keyword>
<keyword evidence="6" id="KW-0552">Olfaction</keyword>
<keyword evidence="8 13" id="KW-0472">Membrane</keyword>
<keyword evidence="7 13" id="KW-1133">Transmembrane helix</keyword>
<dbReference type="EMBL" id="MK610242">
    <property type="protein sequence ID" value="QEX08001.1"/>
    <property type="molecule type" value="mRNA"/>
</dbReference>
<protein>
    <recommendedName>
        <fullName evidence="12">Sensory neuron membrane protein 2</fullName>
    </recommendedName>
</protein>
<sequence length="503" mass="57490">MIFPKLNLKKISGAQLFIIGIVGALIAVSSGLLGFKFIPDYIYKKIWETKILKENTMAWETFLKTPLPFEFRVFLFNISNPDDVMNGMKPVVKETGPYVYKLNRWKEAVSWNYDTKEISYYEYEFYEFDQNRSGSFRESDVVTVLNLPYNSLLTLAQSISEDFLSVLDTSLPNIFGVNDGLFLTTSVKNFLFDGIRFCRNASQSDDFTTRAVCGQVKRQTSQAKQMKVDGEDVLYATLDYRNNTHQGYFTVKSGQENKHEAATLVRFENVTYLSVWDGGNSTCNKIRGVTAVFPANIEKNMTFDTFSEDICRAIKLNYSGIQYVKNVEGYKFGSVDAFRRSDANQCFCLNKTMDLDGEYRCFDGFLDLTSCQGAPALVSFPHFLYADEKYIQGIGGIRPNKTLHETYIVLEPMSGIPLALAKRVQFNMFIRPLEGISRLENVTPALVPIFWIEESMTLSGSYFDLLKYTLLRSFFILKIVRWILLAVGLSIVLFSVFLFLNFK</sequence>
<keyword evidence="4" id="KW-0716">Sensory transduction</keyword>
<keyword evidence="11" id="KW-0325">Glycoprotein</keyword>
<dbReference type="AlphaFoldDB" id="A0A5J6MB21"/>
<feature type="transmembrane region" description="Helical" evidence="13">
    <location>
        <begin position="479"/>
        <end position="500"/>
    </location>
</feature>
<dbReference type="PANTHER" id="PTHR11923">
    <property type="entry name" value="SCAVENGER RECEPTOR CLASS B TYPE-1 SR-B1"/>
    <property type="match status" value="1"/>
</dbReference>
<accession>A0A5J6MB21</accession>
<evidence type="ECO:0000256" key="11">
    <source>
        <dbReference type="ARBA" id="ARBA00023180"/>
    </source>
</evidence>
<dbReference type="InterPro" id="IPR002159">
    <property type="entry name" value="CD36_fam"/>
</dbReference>
<dbReference type="GO" id="GO:0005044">
    <property type="term" value="F:scavenger receptor activity"/>
    <property type="evidence" value="ECO:0007669"/>
    <property type="project" value="TreeGrafter"/>
</dbReference>
<name>A0A5J6MB21_SITZE</name>
<dbReference type="GO" id="GO:0005886">
    <property type="term" value="C:plasma membrane"/>
    <property type="evidence" value="ECO:0007669"/>
    <property type="project" value="UniProtKB-SubCell"/>
</dbReference>
<proteinExistence type="evidence at transcript level"/>
<evidence type="ECO:0000256" key="6">
    <source>
        <dbReference type="ARBA" id="ARBA00022725"/>
    </source>
</evidence>
<evidence type="ECO:0000256" key="2">
    <source>
        <dbReference type="ARBA" id="ARBA00010532"/>
    </source>
</evidence>
<evidence type="ECO:0000256" key="9">
    <source>
        <dbReference type="ARBA" id="ARBA00023157"/>
    </source>
</evidence>
<dbReference type="PRINTS" id="PR01609">
    <property type="entry name" value="CD36FAMILY"/>
</dbReference>
<dbReference type="GO" id="GO:0007608">
    <property type="term" value="P:sensory perception of smell"/>
    <property type="evidence" value="ECO:0007669"/>
    <property type="project" value="UniProtKB-KW"/>
</dbReference>
<organism evidence="14">
    <name type="scientific">Sitophilus zeamais</name>
    <name type="common">Maize weevil</name>
    <dbReference type="NCBI Taxonomy" id="7047"/>
    <lineage>
        <taxon>Eukaryota</taxon>
        <taxon>Metazoa</taxon>
        <taxon>Ecdysozoa</taxon>
        <taxon>Arthropoda</taxon>
        <taxon>Hexapoda</taxon>
        <taxon>Insecta</taxon>
        <taxon>Pterygota</taxon>
        <taxon>Neoptera</taxon>
        <taxon>Endopterygota</taxon>
        <taxon>Coleoptera</taxon>
        <taxon>Polyphaga</taxon>
        <taxon>Cucujiformia</taxon>
        <taxon>Curculionidae</taxon>
        <taxon>Dryophthorinae</taxon>
        <taxon>Sitophilus</taxon>
    </lineage>
</organism>
<evidence type="ECO:0000256" key="8">
    <source>
        <dbReference type="ARBA" id="ARBA00023136"/>
    </source>
</evidence>
<gene>
    <name evidence="14" type="primary">SNMP2a</name>
</gene>
<evidence type="ECO:0000256" key="10">
    <source>
        <dbReference type="ARBA" id="ARBA00023170"/>
    </source>
</evidence>
<keyword evidence="3" id="KW-1003">Cell membrane</keyword>
<dbReference type="Pfam" id="PF01130">
    <property type="entry name" value="CD36"/>
    <property type="match status" value="1"/>
</dbReference>
<dbReference type="PANTHER" id="PTHR11923:SF109">
    <property type="entry name" value="SENSORY NEURON MEMBRANE PROTEIN 2"/>
    <property type="match status" value="1"/>
</dbReference>
<evidence type="ECO:0000256" key="12">
    <source>
        <dbReference type="ARBA" id="ARBA00040645"/>
    </source>
</evidence>
<feature type="transmembrane region" description="Helical" evidence="13">
    <location>
        <begin position="12"/>
        <end position="35"/>
    </location>
</feature>